<accession>A0A7W7ZU99</accession>
<dbReference type="GO" id="GO:0016829">
    <property type="term" value="F:lyase activity"/>
    <property type="evidence" value="ECO:0007669"/>
    <property type="project" value="UniProtKB-KW"/>
</dbReference>
<dbReference type="InterPro" id="IPR029068">
    <property type="entry name" value="Glyas_Bleomycin-R_OHBP_Dase"/>
</dbReference>
<dbReference type="CDD" id="cd06587">
    <property type="entry name" value="VOC"/>
    <property type="match status" value="1"/>
</dbReference>
<dbReference type="InterPro" id="IPR037523">
    <property type="entry name" value="VOC_core"/>
</dbReference>
<dbReference type="InterPro" id="IPR004360">
    <property type="entry name" value="Glyas_Fos-R_dOase_dom"/>
</dbReference>
<proteinExistence type="predicted"/>
<dbReference type="PANTHER" id="PTHR43048">
    <property type="entry name" value="METHYLMALONYL-COA EPIMERASE"/>
    <property type="match status" value="1"/>
</dbReference>
<dbReference type="PROSITE" id="PS51819">
    <property type="entry name" value="VOC"/>
    <property type="match status" value="2"/>
</dbReference>
<evidence type="ECO:0000313" key="3">
    <source>
        <dbReference type="EMBL" id="MBB5066277.1"/>
    </source>
</evidence>
<organism evidence="3 4">
    <name type="scientific">Granulicella mallensis</name>
    <dbReference type="NCBI Taxonomy" id="940614"/>
    <lineage>
        <taxon>Bacteria</taxon>
        <taxon>Pseudomonadati</taxon>
        <taxon>Acidobacteriota</taxon>
        <taxon>Terriglobia</taxon>
        <taxon>Terriglobales</taxon>
        <taxon>Acidobacteriaceae</taxon>
        <taxon>Granulicella</taxon>
    </lineage>
</organism>
<keyword evidence="3" id="KW-0456">Lyase</keyword>
<dbReference type="GO" id="GO:0046872">
    <property type="term" value="F:metal ion binding"/>
    <property type="evidence" value="ECO:0007669"/>
    <property type="project" value="UniProtKB-KW"/>
</dbReference>
<keyword evidence="3" id="KW-0560">Oxidoreductase</keyword>
<feature type="domain" description="VOC" evidence="2">
    <location>
        <begin position="148"/>
        <end position="288"/>
    </location>
</feature>
<dbReference type="GO" id="GO:0004493">
    <property type="term" value="F:methylmalonyl-CoA epimerase activity"/>
    <property type="evidence" value="ECO:0007669"/>
    <property type="project" value="TreeGrafter"/>
</dbReference>
<evidence type="ECO:0000256" key="1">
    <source>
        <dbReference type="ARBA" id="ARBA00022723"/>
    </source>
</evidence>
<dbReference type="Proteomes" id="UP000584867">
    <property type="component" value="Unassembled WGS sequence"/>
</dbReference>
<evidence type="ECO:0000259" key="2">
    <source>
        <dbReference type="PROSITE" id="PS51819"/>
    </source>
</evidence>
<dbReference type="InterPro" id="IPR051785">
    <property type="entry name" value="MMCE/EMCE_epimerase"/>
</dbReference>
<dbReference type="EMBL" id="JACHIO010000025">
    <property type="protein sequence ID" value="MBB5066277.1"/>
    <property type="molecule type" value="Genomic_DNA"/>
</dbReference>
<gene>
    <name evidence="3" type="ORF">HDF15_004653</name>
</gene>
<dbReference type="Pfam" id="PF00903">
    <property type="entry name" value="Glyoxalase"/>
    <property type="match status" value="2"/>
</dbReference>
<dbReference type="PANTHER" id="PTHR43048:SF3">
    <property type="entry name" value="METHYLMALONYL-COA EPIMERASE, MITOCHONDRIAL"/>
    <property type="match status" value="1"/>
</dbReference>
<dbReference type="Gene3D" id="3.10.180.10">
    <property type="entry name" value="2,3-Dihydroxybiphenyl 1,2-Dioxygenase, domain 1"/>
    <property type="match status" value="2"/>
</dbReference>
<feature type="domain" description="VOC" evidence="2">
    <location>
        <begin position="1"/>
        <end position="129"/>
    </location>
</feature>
<dbReference type="GO" id="GO:0051213">
    <property type="term" value="F:dioxygenase activity"/>
    <property type="evidence" value="ECO:0007669"/>
    <property type="project" value="UniProtKB-KW"/>
</dbReference>
<dbReference type="AlphaFoldDB" id="A0A7W7ZU99"/>
<evidence type="ECO:0000313" key="4">
    <source>
        <dbReference type="Proteomes" id="UP000584867"/>
    </source>
</evidence>
<dbReference type="SUPFAM" id="SSF54593">
    <property type="entry name" value="Glyoxalase/Bleomycin resistance protein/Dihydroxybiphenyl dioxygenase"/>
    <property type="match status" value="1"/>
</dbReference>
<protein>
    <submittedName>
        <fullName evidence="3">Catechol 2,3-dioxygenase-like lactoylglutathione lyase family enzyme</fullName>
    </submittedName>
</protein>
<keyword evidence="3" id="KW-0223">Dioxygenase</keyword>
<sequence>MFYTKVLDFQLVKMEDSSSSARLAPAMSPETKARTAKLSLGDECLDITEYSSPKGKSFPGDSRANDLWFEHVAIVVSNMNEAYERLKVAHVSFVSNVPQTLPEWNKDAGGISAFYFRDPDGHYLELIHFPSGKGQPKWQMPSKKIFLGIDHTAIAVSNTERSIAFYRDNLHFHVAGSSENYGEEQEHLSGVFNAHVVITSLRTESGIGIELLDYVTPSSGRPIPANLRVSDVARWQIPLEVTPGPASVNAIEGLSLTHWIKLPARDGTDREAVWVKDPDGHLLELIKRGTHMEPVKQ</sequence>
<reference evidence="3 4" key="1">
    <citation type="submission" date="2020-08" db="EMBL/GenBank/DDBJ databases">
        <title>Genomic Encyclopedia of Type Strains, Phase IV (KMG-V): Genome sequencing to study the core and pangenomes of soil and plant-associated prokaryotes.</title>
        <authorList>
            <person name="Whitman W."/>
        </authorList>
    </citation>
    <scope>NUCLEOTIDE SEQUENCE [LARGE SCALE GENOMIC DNA]</scope>
    <source>
        <strain evidence="3 4">X5P3</strain>
    </source>
</reference>
<keyword evidence="1" id="KW-0479">Metal-binding</keyword>
<comment type="caution">
    <text evidence="3">The sequence shown here is derived from an EMBL/GenBank/DDBJ whole genome shotgun (WGS) entry which is preliminary data.</text>
</comment>
<name>A0A7W7ZU99_9BACT</name>
<dbReference type="GO" id="GO:0046491">
    <property type="term" value="P:L-methylmalonyl-CoA metabolic process"/>
    <property type="evidence" value="ECO:0007669"/>
    <property type="project" value="TreeGrafter"/>
</dbReference>